<organism evidence="2 3">
    <name type="scientific">Tripterygium wilfordii</name>
    <name type="common">Thunder God vine</name>
    <dbReference type="NCBI Taxonomy" id="458696"/>
    <lineage>
        <taxon>Eukaryota</taxon>
        <taxon>Viridiplantae</taxon>
        <taxon>Streptophyta</taxon>
        <taxon>Embryophyta</taxon>
        <taxon>Tracheophyta</taxon>
        <taxon>Spermatophyta</taxon>
        <taxon>Magnoliopsida</taxon>
        <taxon>eudicotyledons</taxon>
        <taxon>Gunneridae</taxon>
        <taxon>Pentapetalae</taxon>
        <taxon>rosids</taxon>
        <taxon>fabids</taxon>
        <taxon>Celastrales</taxon>
        <taxon>Celastraceae</taxon>
        <taxon>Tripterygium</taxon>
    </lineage>
</organism>
<dbReference type="AlphaFoldDB" id="A0A7J7C9C2"/>
<reference evidence="2 3" key="1">
    <citation type="journal article" date="2020" name="Nat. Commun.">
        <title>Genome of Tripterygium wilfordii and identification of cytochrome P450 involved in triptolide biosynthesis.</title>
        <authorList>
            <person name="Tu L."/>
            <person name="Su P."/>
            <person name="Zhang Z."/>
            <person name="Gao L."/>
            <person name="Wang J."/>
            <person name="Hu T."/>
            <person name="Zhou J."/>
            <person name="Zhang Y."/>
            <person name="Zhao Y."/>
            <person name="Liu Y."/>
            <person name="Song Y."/>
            <person name="Tong Y."/>
            <person name="Lu Y."/>
            <person name="Yang J."/>
            <person name="Xu C."/>
            <person name="Jia M."/>
            <person name="Peters R.J."/>
            <person name="Huang L."/>
            <person name="Gao W."/>
        </authorList>
    </citation>
    <scope>NUCLEOTIDE SEQUENCE [LARGE SCALE GENOMIC DNA]</scope>
    <source>
        <strain evidence="3">cv. XIE 37</strain>
        <tissue evidence="2">Leaf</tissue>
    </source>
</reference>
<proteinExistence type="predicted"/>
<feature type="transmembrane region" description="Helical" evidence="1">
    <location>
        <begin position="42"/>
        <end position="62"/>
    </location>
</feature>
<comment type="caution">
    <text evidence="2">The sequence shown here is derived from an EMBL/GenBank/DDBJ whole genome shotgun (WGS) entry which is preliminary data.</text>
</comment>
<dbReference type="Proteomes" id="UP000593562">
    <property type="component" value="Unassembled WGS sequence"/>
</dbReference>
<evidence type="ECO:0000256" key="1">
    <source>
        <dbReference type="SAM" id="Phobius"/>
    </source>
</evidence>
<dbReference type="EMBL" id="JAAARO010000019">
    <property type="protein sequence ID" value="KAF5730457.1"/>
    <property type="molecule type" value="Genomic_DNA"/>
</dbReference>
<evidence type="ECO:0000313" key="2">
    <source>
        <dbReference type="EMBL" id="KAF5730457.1"/>
    </source>
</evidence>
<sequence>MQSYLLTIECYRITYNWNLILFSGCFCSVVFFQFYCSYLVAFIIKVIIVSYDVLCILLFHGWQDCIVEKFWYILACNISSKVDTHLLMLSAVPWKKILFSPPIPFTIGLYSLFIF</sequence>
<evidence type="ECO:0000313" key="3">
    <source>
        <dbReference type="Proteomes" id="UP000593562"/>
    </source>
</evidence>
<keyword evidence="1" id="KW-0472">Membrane</keyword>
<accession>A0A7J7C9C2</accession>
<protein>
    <submittedName>
        <fullName evidence="2">Uncharacterized protein</fullName>
    </submittedName>
</protein>
<name>A0A7J7C9C2_TRIWF</name>
<keyword evidence="3" id="KW-1185">Reference proteome</keyword>
<gene>
    <name evidence="2" type="ORF">HS088_TW19G00046</name>
</gene>
<keyword evidence="1" id="KW-0812">Transmembrane</keyword>
<dbReference type="InParanoid" id="A0A7J7C9C2"/>
<keyword evidence="1" id="KW-1133">Transmembrane helix</keyword>
<feature type="transmembrane region" description="Helical" evidence="1">
    <location>
        <begin position="15"/>
        <end position="35"/>
    </location>
</feature>